<dbReference type="Gene3D" id="1.20.5.4130">
    <property type="match status" value="1"/>
</dbReference>
<dbReference type="Pfam" id="PF23559">
    <property type="entry name" value="WHD_DRP"/>
    <property type="match status" value="1"/>
</dbReference>
<dbReference type="Gene3D" id="1.10.10.10">
    <property type="entry name" value="Winged helix-like DNA-binding domain superfamily/Winged helix DNA-binding domain"/>
    <property type="match status" value="1"/>
</dbReference>
<dbReference type="AlphaFoldDB" id="B8BNJ6"/>
<dbReference type="PANTHER" id="PTHR23155">
    <property type="entry name" value="DISEASE RESISTANCE PROTEIN RP"/>
    <property type="match status" value="1"/>
</dbReference>
<dbReference type="GO" id="GO:0009626">
    <property type="term" value="P:plant-type hypersensitive response"/>
    <property type="evidence" value="ECO:0007669"/>
    <property type="project" value="UniProtKB-ARBA"/>
</dbReference>
<dbReference type="SUPFAM" id="SSF52047">
    <property type="entry name" value="RNI-like"/>
    <property type="match status" value="1"/>
</dbReference>
<sequence>MEALLEKLACMDELDVQVKEWRDQVREMSYDIEDCIDDFVHRLGKYDVRSGLIKKTTELPRKLRARHQIAKKIEEIKNHVKEVNERRMRYKLDEYTSKSSCEPIDPRVVTIYANTADLVGIDIPRDEVVKLLMGDDEQQLKVASIVGFGGLGKTTLANEVYRKLDGHFHCRAFVSVSQRPDITRLMSKVLSELTGQYNLHIGELDNLLKVIREYLQDKRYLFMCRYFIVIDDLWDPSAWNVIRCAFPENNHGSRVLTTTRIYSVAISCCSNKKEYVYNMSPLGEVDSRRLLFSRIFGTGEACSEVFEEISGDILKRCGGLPLAIMSISSLLAGQSKTKWEYVRNSLGSMFERNPTLEDMKHILDFSYRNLPQHLKTCLLYLSIYPEDHTIERNDLVRQWMAEGFVSRTHGLDSEDVAQSYFNELINRSMIQPVQVDYNDEVLSCRVHDIMLDFIRSNCLRSLDLDSHFILVSFDRLSDLCPSPRHLRRLNLYGCRLPRIPRWISQLHDLYSLVLLVREVVVPIEFEGDDGICILAKLPSLVQLDLGIRECPKERIVVSGAGTAFRALRDLTFSCPKPRLAFLVGAMPRLQRLDLRFYVNGWEQQGGTCLPVGIENLPSSGLKIHLVNVLQIRGARM</sequence>
<dbReference type="Gramene" id="BGIOSGA036488-TA">
    <property type="protein sequence ID" value="BGIOSGA036488-PA"/>
    <property type="gene ID" value="BGIOSGA036488"/>
</dbReference>
<dbReference type="GO" id="GO:0043531">
    <property type="term" value="F:ADP binding"/>
    <property type="evidence" value="ECO:0007669"/>
    <property type="project" value="InterPro"/>
</dbReference>
<dbReference type="GO" id="GO:0042742">
    <property type="term" value="P:defense response to bacterium"/>
    <property type="evidence" value="ECO:0007669"/>
    <property type="project" value="UniProtKB-ARBA"/>
</dbReference>
<keyword evidence="6 7" id="KW-0175">Coiled coil</keyword>
<dbReference type="Pfam" id="PF23598">
    <property type="entry name" value="LRR_14"/>
    <property type="match status" value="1"/>
</dbReference>
<dbReference type="EMBL" id="CM000137">
    <property type="protein sequence ID" value="EEC68987.1"/>
    <property type="molecule type" value="Genomic_DNA"/>
</dbReference>
<proteinExistence type="inferred from homology"/>
<dbReference type="InterPro" id="IPR044974">
    <property type="entry name" value="Disease_R_plants"/>
</dbReference>
<feature type="domain" description="Disease resistance N-terminal" evidence="9">
    <location>
        <begin position="1"/>
        <end position="52"/>
    </location>
</feature>
<dbReference type="InterPro" id="IPR055414">
    <property type="entry name" value="LRR_R13L4/SHOC2-like"/>
</dbReference>
<gene>
    <name evidence="12" type="ORF">OsI_37752</name>
</gene>
<keyword evidence="5" id="KW-0611">Plant defense</keyword>
<comment type="similarity">
    <text evidence="1">Belongs to the disease resistance NB-LRR family.</text>
</comment>
<feature type="domain" description="NB-ARC" evidence="8">
    <location>
        <begin position="126"/>
        <end position="284"/>
    </location>
</feature>
<evidence type="ECO:0000259" key="10">
    <source>
        <dbReference type="Pfam" id="PF23559"/>
    </source>
</evidence>
<dbReference type="InterPro" id="IPR027417">
    <property type="entry name" value="P-loop_NTPase"/>
</dbReference>
<keyword evidence="2" id="KW-0433">Leucine-rich repeat</keyword>
<evidence type="ECO:0000313" key="13">
    <source>
        <dbReference type="Proteomes" id="UP000007015"/>
    </source>
</evidence>
<feature type="domain" description="Disease resistance protein winged helix" evidence="10">
    <location>
        <begin position="383"/>
        <end position="454"/>
    </location>
</feature>
<name>B8BNJ6_ORYSI</name>
<keyword evidence="4" id="KW-0547">Nucleotide-binding</keyword>
<dbReference type="Proteomes" id="UP000007015">
    <property type="component" value="Chromosome 12"/>
</dbReference>
<dbReference type="OMA" id="KSSCEPI"/>
<evidence type="ECO:0000256" key="5">
    <source>
        <dbReference type="ARBA" id="ARBA00022821"/>
    </source>
</evidence>
<evidence type="ECO:0000256" key="6">
    <source>
        <dbReference type="ARBA" id="ARBA00023054"/>
    </source>
</evidence>
<dbReference type="PRINTS" id="PR00364">
    <property type="entry name" value="DISEASERSIST"/>
</dbReference>
<evidence type="ECO:0000259" key="8">
    <source>
        <dbReference type="Pfam" id="PF00931"/>
    </source>
</evidence>
<dbReference type="InterPro" id="IPR038005">
    <property type="entry name" value="RX-like_CC"/>
</dbReference>
<organism evidence="12 13">
    <name type="scientific">Oryza sativa subsp. indica</name>
    <name type="common">Rice</name>
    <dbReference type="NCBI Taxonomy" id="39946"/>
    <lineage>
        <taxon>Eukaryota</taxon>
        <taxon>Viridiplantae</taxon>
        <taxon>Streptophyta</taxon>
        <taxon>Embryophyta</taxon>
        <taxon>Tracheophyta</taxon>
        <taxon>Spermatophyta</taxon>
        <taxon>Magnoliopsida</taxon>
        <taxon>Liliopsida</taxon>
        <taxon>Poales</taxon>
        <taxon>Poaceae</taxon>
        <taxon>BOP clade</taxon>
        <taxon>Oryzoideae</taxon>
        <taxon>Oryzeae</taxon>
        <taxon>Oryzinae</taxon>
        <taxon>Oryza</taxon>
        <taxon>Oryza sativa</taxon>
    </lineage>
</organism>
<keyword evidence="13" id="KW-1185">Reference proteome</keyword>
<dbReference type="InterPro" id="IPR036388">
    <property type="entry name" value="WH-like_DNA-bd_sf"/>
</dbReference>
<evidence type="ECO:0000256" key="3">
    <source>
        <dbReference type="ARBA" id="ARBA00022737"/>
    </source>
</evidence>
<dbReference type="InterPro" id="IPR002182">
    <property type="entry name" value="NB-ARC"/>
</dbReference>
<dbReference type="Gene3D" id="3.40.50.300">
    <property type="entry name" value="P-loop containing nucleotide triphosphate hydrolases"/>
    <property type="match status" value="1"/>
</dbReference>
<dbReference type="Pfam" id="PF18052">
    <property type="entry name" value="Rx_N"/>
    <property type="match status" value="1"/>
</dbReference>
<feature type="coiled-coil region" evidence="7">
    <location>
        <begin position="66"/>
        <end position="93"/>
    </location>
</feature>
<dbReference type="Pfam" id="PF00931">
    <property type="entry name" value="NB-ARC"/>
    <property type="match status" value="1"/>
</dbReference>
<keyword evidence="3" id="KW-0677">Repeat</keyword>
<reference evidence="12 13" key="1">
    <citation type="journal article" date="2005" name="PLoS Biol.">
        <title>The genomes of Oryza sativa: a history of duplications.</title>
        <authorList>
            <person name="Yu J."/>
            <person name="Wang J."/>
            <person name="Lin W."/>
            <person name="Li S."/>
            <person name="Li H."/>
            <person name="Zhou J."/>
            <person name="Ni P."/>
            <person name="Dong W."/>
            <person name="Hu S."/>
            <person name="Zeng C."/>
            <person name="Zhang J."/>
            <person name="Zhang Y."/>
            <person name="Li R."/>
            <person name="Xu Z."/>
            <person name="Li S."/>
            <person name="Li X."/>
            <person name="Zheng H."/>
            <person name="Cong L."/>
            <person name="Lin L."/>
            <person name="Yin J."/>
            <person name="Geng J."/>
            <person name="Li G."/>
            <person name="Shi J."/>
            <person name="Liu J."/>
            <person name="Lv H."/>
            <person name="Li J."/>
            <person name="Wang J."/>
            <person name="Deng Y."/>
            <person name="Ran L."/>
            <person name="Shi X."/>
            <person name="Wang X."/>
            <person name="Wu Q."/>
            <person name="Li C."/>
            <person name="Ren X."/>
            <person name="Wang J."/>
            <person name="Wang X."/>
            <person name="Li D."/>
            <person name="Liu D."/>
            <person name="Zhang X."/>
            <person name="Ji Z."/>
            <person name="Zhao W."/>
            <person name="Sun Y."/>
            <person name="Zhang Z."/>
            <person name="Bao J."/>
            <person name="Han Y."/>
            <person name="Dong L."/>
            <person name="Ji J."/>
            <person name="Chen P."/>
            <person name="Wu S."/>
            <person name="Liu J."/>
            <person name="Xiao Y."/>
            <person name="Bu D."/>
            <person name="Tan J."/>
            <person name="Yang L."/>
            <person name="Ye C."/>
            <person name="Zhang J."/>
            <person name="Xu J."/>
            <person name="Zhou Y."/>
            <person name="Yu Y."/>
            <person name="Zhang B."/>
            <person name="Zhuang S."/>
            <person name="Wei H."/>
            <person name="Liu B."/>
            <person name="Lei M."/>
            <person name="Yu H."/>
            <person name="Li Y."/>
            <person name="Xu H."/>
            <person name="Wei S."/>
            <person name="He X."/>
            <person name="Fang L."/>
            <person name="Zhang Z."/>
            <person name="Zhang Y."/>
            <person name="Huang X."/>
            <person name="Su Z."/>
            <person name="Tong W."/>
            <person name="Li J."/>
            <person name="Tong Z."/>
            <person name="Li S."/>
            <person name="Ye J."/>
            <person name="Wang L."/>
            <person name="Fang L."/>
            <person name="Lei T."/>
            <person name="Chen C."/>
            <person name="Chen H."/>
            <person name="Xu Z."/>
            <person name="Li H."/>
            <person name="Huang H."/>
            <person name="Zhang F."/>
            <person name="Xu H."/>
            <person name="Li N."/>
            <person name="Zhao C."/>
            <person name="Li S."/>
            <person name="Dong L."/>
            <person name="Huang Y."/>
            <person name="Li L."/>
            <person name="Xi Y."/>
            <person name="Qi Q."/>
            <person name="Li W."/>
            <person name="Zhang B."/>
            <person name="Hu W."/>
            <person name="Zhang Y."/>
            <person name="Tian X."/>
            <person name="Jiao Y."/>
            <person name="Liang X."/>
            <person name="Jin J."/>
            <person name="Gao L."/>
            <person name="Zheng W."/>
            <person name="Hao B."/>
            <person name="Liu S."/>
            <person name="Wang W."/>
            <person name="Yuan L."/>
            <person name="Cao M."/>
            <person name="McDermott J."/>
            <person name="Samudrala R."/>
            <person name="Wang J."/>
            <person name="Wong G.K."/>
            <person name="Yang H."/>
        </authorList>
    </citation>
    <scope>NUCLEOTIDE SEQUENCE [LARGE SCALE GENOMIC DNA]</scope>
    <source>
        <strain evidence="13">cv. 93-11</strain>
    </source>
</reference>
<protein>
    <submittedName>
        <fullName evidence="12">Uncharacterized protein</fullName>
    </submittedName>
</protein>
<dbReference type="FunFam" id="1.10.10.10:FF:000322">
    <property type="entry name" value="Probable disease resistance protein At1g63360"/>
    <property type="match status" value="1"/>
</dbReference>
<dbReference type="Gene3D" id="1.10.8.430">
    <property type="entry name" value="Helical domain of apoptotic protease-activating factors"/>
    <property type="match status" value="1"/>
</dbReference>
<dbReference type="PANTHER" id="PTHR23155:SF906">
    <property type="entry name" value="OS08G0205100 PROTEIN"/>
    <property type="match status" value="1"/>
</dbReference>
<dbReference type="SUPFAM" id="SSF52540">
    <property type="entry name" value="P-loop containing nucleoside triphosphate hydrolases"/>
    <property type="match status" value="1"/>
</dbReference>
<evidence type="ECO:0000256" key="4">
    <source>
        <dbReference type="ARBA" id="ARBA00022741"/>
    </source>
</evidence>
<dbReference type="HOGENOM" id="CLU_000837_25_0_1"/>
<feature type="domain" description="Disease resistance R13L4/SHOC-2-like LRR" evidence="11">
    <location>
        <begin position="459"/>
        <end position="618"/>
    </location>
</feature>
<dbReference type="InterPro" id="IPR041118">
    <property type="entry name" value="Rx_N"/>
</dbReference>
<dbReference type="InterPro" id="IPR042197">
    <property type="entry name" value="Apaf_helical"/>
</dbReference>
<evidence type="ECO:0000259" key="11">
    <source>
        <dbReference type="Pfam" id="PF23598"/>
    </source>
</evidence>
<accession>B8BNJ6</accession>
<evidence type="ECO:0000256" key="7">
    <source>
        <dbReference type="SAM" id="Coils"/>
    </source>
</evidence>
<dbReference type="STRING" id="39946.B8BNJ6"/>
<evidence type="ECO:0000256" key="1">
    <source>
        <dbReference type="ARBA" id="ARBA00008894"/>
    </source>
</evidence>
<evidence type="ECO:0000256" key="2">
    <source>
        <dbReference type="ARBA" id="ARBA00022614"/>
    </source>
</evidence>
<dbReference type="GO" id="GO:0002758">
    <property type="term" value="P:innate immune response-activating signaling pathway"/>
    <property type="evidence" value="ECO:0007669"/>
    <property type="project" value="UniProtKB-ARBA"/>
</dbReference>
<evidence type="ECO:0000313" key="12">
    <source>
        <dbReference type="EMBL" id="EEC68987.1"/>
    </source>
</evidence>
<dbReference type="CDD" id="cd14798">
    <property type="entry name" value="RX-CC_like"/>
    <property type="match status" value="1"/>
</dbReference>
<evidence type="ECO:0000259" key="9">
    <source>
        <dbReference type="Pfam" id="PF18052"/>
    </source>
</evidence>
<dbReference type="InterPro" id="IPR058922">
    <property type="entry name" value="WHD_DRP"/>
</dbReference>